<accession>A0ABT0U6G9</accession>
<dbReference type="Gene3D" id="1.20.1600.10">
    <property type="entry name" value="Outer membrane efflux proteins (OEP)"/>
    <property type="match status" value="1"/>
</dbReference>
<protein>
    <submittedName>
        <fullName evidence="2">TolC family protein</fullName>
    </submittedName>
</protein>
<evidence type="ECO:0000256" key="1">
    <source>
        <dbReference type="ARBA" id="ARBA00007613"/>
    </source>
</evidence>
<proteinExistence type="inferred from homology"/>
<dbReference type="Pfam" id="PF02321">
    <property type="entry name" value="OEP"/>
    <property type="match status" value="2"/>
</dbReference>
<gene>
    <name evidence="2" type="ORF">NB063_18025</name>
</gene>
<keyword evidence="3" id="KW-1185">Reference proteome</keyword>
<sequence length="566" mass="61603">MSQLTAHKTFPTDSITVTETVSATPPLSPTPVRQSQAVADATVTDPETFVEYPSLRLAVPTIHPVAYVDQLLPATGEPTEAPPDETENDAPPLNFQEHLRAGFRTEAKKTRETETEYDLKTHAGDNSVNVGYVFNSVSIPPIVSSDCSDGYGPGMTGVIVGQATYTLTDVEQIALSNHPAISAASATRSKAAGLRQQVGTRPNPTLGYFGQQLADRNTDQHGIFIEQEFVRGNKLALNREVLGHTSHAQSMELETQRYRVLTDVRVRFFEALAAQQRVEATRQFSQVAKRGVEVAVDRERAEEGTLIETLQAKTLLSEIQLAAEQAEYAYLGAWRDLAAIAGIDSEAPVTLAADFDHTAVTPEWQSTYAMIVSQSPELSAARAIVCEKQALLKRQQVQYVPNVTAQLGAGYDVGTDNGMINVQLTAPIPVWNKNDGNISAAYAEYVRATQEVKRIEQSIKSRLARTAQEFDSALASVRKYEEEILPQAQKSLDLSEEAYRAGELEFLQVLVVRRKFYEASIQLIDAKGRLAGATAKVDGLLLTGGLESPTDYTDGDGIRGASFGGQ</sequence>
<dbReference type="InterPro" id="IPR010131">
    <property type="entry name" value="MdtP/NodT-like"/>
</dbReference>
<dbReference type="Proteomes" id="UP001202961">
    <property type="component" value="Unassembled WGS sequence"/>
</dbReference>
<dbReference type="EMBL" id="JAMQBK010000047">
    <property type="protein sequence ID" value="MCM2372511.1"/>
    <property type="molecule type" value="Genomic_DNA"/>
</dbReference>
<dbReference type="InterPro" id="IPR003423">
    <property type="entry name" value="OMP_efflux"/>
</dbReference>
<dbReference type="PANTHER" id="PTHR30203:SF24">
    <property type="entry name" value="BLR4935 PROTEIN"/>
    <property type="match status" value="1"/>
</dbReference>
<dbReference type="RefSeq" id="WP_250930145.1">
    <property type="nucleotide sequence ID" value="NZ_JAMQBK010000047.1"/>
</dbReference>
<reference evidence="2 3" key="1">
    <citation type="journal article" date="2022" name="Syst. Appl. Microbiol.">
        <title>Rhodopirellula aestuarii sp. nov., a novel member of the genus Rhodopirellula isolated from brackish sediments collected in the Tagus River estuary, Portugal.</title>
        <authorList>
            <person name="Vitorino I.R."/>
            <person name="Klimek D."/>
            <person name="Calusinska M."/>
            <person name="Lobo-da-Cunha A."/>
            <person name="Vasconcelos V."/>
            <person name="Lage O.M."/>
        </authorList>
    </citation>
    <scope>NUCLEOTIDE SEQUENCE [LARGE SCALE GENOMIC DNA]</scope>
    <source>
        <strain evidence="2 3">ICT_H3.1</strain>
    </source>
</reference>
<dbReference type="PANTHER" id="PTHR30203">
    <property type="entry name" value="OUTER MEMBRANE CATION EFFLUX PROTEIN"/>
    <property type="match status" value="1"/>
</dbReference>
<name>A0ABT0U6G9_9BACT</name>
<comment type="similarity">
    <text evidence="1">Belongs to the outer membrane factor (OMF) (TC 1.B.17) family.</text>
</comment>
<evidence type="ECO:0000313" key="2">
    <source>
        <dbReference type="EMBL" id="MCM2372511.1"/>
    </source>
</evidence>
<comment type="caution">
    <text evidence="2">The sequence shown here is derived from an EMBL/GenBank/DDBJ whole genome shotgun (WGS) entry which is preliminary data.</text>
</comment>
<evidence type="ECO:0000313" key="3">
    <source>
        <dbReference type="Proteomes" id="UP001202961"/>
    </source>
</evidence>
<dbReference type="SUPFAM" id="SSF56954">
    <property type="entry name" value="Outer membrane efflux proteins (OEP)"/>
    <property type="match status" value="1"/>
</dbReference>
<organism evidence="2 3">
    <name type="scientific">Aporhodopirellula aestuarii</name>
    <dbReference type="NCBI Taxonomy" id="2950107"/>
    <lineage>
        <taxon>Bacteria</taxon>
        <taxon>Pseudomonadati</taxon>
        <taxon>Planctomycetota</taxon>
        <taxon>Planctomycetia</taxon>
        <taxon>Pirellulales</taxon>
        <taxon>Pirellulaceae</taxon>
        <taxon>Aporhodopirellula</taxon>
    </lineage>
</organism>